<comment type="caution">
    <text evidence="1">The sequence shown here is derived from an EMBL/GenBank/DDBJ whole genome shotgun (WGS) entry which is preliminary data.</text>
</comment>
<proteinExistence type="predicted"/>
<reference evidence="1 2" key="1">
    <citation type="submission" date="2020-08" db="EMBL/GenBank/DDBJ databases">
        <title>Genomic Encyclopedia of Type Strains, Phase IV (KMG-IV): sequencing the most valuable type-strain genomes for metagenomic binning, comparative biology and taxonomic classification.</title>
        <authorList>
            <person name="Goeker M."/>
        </authorList>
    </citation>
    <scope>NUCLEOTIDE SEQUENCE [LARGE SCALE GENOMIC DNA]</scope>
    <source>
        <strain evidence="1 2">DSM 12252</strain>
    </source>
</reference>
<accession>A0A7W7Y9H4</accession>
<gene>
    <name evidence="1" type="ORF">HNQ65_001622</name>
</gene>
<protein>
    <submittedName>
        <fullName evidence="1">Uncharacterized protein</fullName>
    </submittedName>
</protein>
<evidence type="ECO:0000313" key="1">
    <source>
        <dbReference type="EMBL" id="MBB5032054.1"/>
    </source>
</evidence>
<keyword evidence="2" id="KW-1185">Reference proteome</keyword>
<dbReference type="Proteomes" id="UP000590740">
    <property type="component" value="Unassembled WGS sequence"/>
</dbReference>
<dbReference type="AlphaFoldDB" id="A0A7W7Y9H4"/>
<dbReference type="RefSeq" id="WP_221306078.1">
    <property type="nucleotide sequence ID" value="NZ_JACHIG010000002.1"/>
</dbReference>
<evidence type="ECO:0000313" key="2">
    <source>
        <dbReference type="Proteomes" id="UP000590740"/>
    </source>
</evidence>
<name>A0A7W7Y9H4_9BACT</name>
<dbReference type="EMBL" id="JACHIG010000002">
    <property type="protein sequence ID" value="MBB5032054.1"/>
    <property type="molecule type" value="Genomic_DNA"/>
</dbReference>
<organism evidence="1 2">
    <name type="scientific">Prosthecobacter vanneervenii</name>
    <dbReference type="NCBI Taxonomy" id="48466"/>
    <lineage>
        <taxon>Bacteria</taxon>
        <taxon>Pseudomonadati</taxon>
        <taxon>Verrucomicrobiota</taxon>
        <taxon>Verrucomicrobiia</taxon>
        <taxon>Verrucomicrobiales</taxon>
        <taxon>Verrucomicrobiaceae</taxon>
        <taxon>Prosthecobacter</taxon>
    </lineage>
</organism>
<sequence length="103" mass="11758">MVLHRLRSGLIYSQDFAEYLELKRNEEAIGHPGEVIHLDYVRCSQGELSGQEWCQLSWVSGAQAPTEQRHQIGGIEVYIHKQAMRGLKNRLLHFDGTNVVVKS</sequence>